<organism evidence="2">
    <name type="scientific">bioreactor metagenome</name>
    <dbReference type="NCBI Taxonomy" id="1076179"/>
    <lineage>
        <taxon>unclassified sequences</taxon>
        <taxon>metagenomes</taxon>
        <taxon>ecological metagenomes</taxon>
    </lineage>
</organism>
<evidence type="ECO:0000256" key="1">
    <source>
        <dbReference type="SAM" id="MobiDB-lite"/>
    </source>
</evidence>
<dbReference type="EMBL" id="VSSQ01134314">
    <property type="protein sequence ID" value="MPN59839.1"/>
    <property type="molecule type" value="Genomic_DNA"/>
</dbReference>
<reference evidence="2" key="1">
    <citation type="submission" date="2019-08" db="EMBL/GenBank/DDBJ databases">
        <authorList>
            <person name="Kucharzyk K."/>
            <person name="Murdoch R.W."/>
            <person name="Higgins S."/>
            <person name="Loffler F."/>
        </authorList>
    </citation>
    <scope>NUCLEOTIDE SEQUENCE</scope>
</reference>
<feature type="compositionally biased region" description="Basic and acidic residues" evidence="1">
    <location>
        <begin position="98"/>
        <end position="110"/>
    </location>
</feature>
<accession>A0A645JAT1</accession>
<evidence type="ECO:0000313" key="2">
    <source>
        <dbReference type="EMBL" id="MPN59839.1"/>
    </source>
</evidence>
<feature type="region of interest" description="Disordered" evidence="1">
    <location>
        <begin position="1"/>
        <end position="22"/>
    </location>
</feature>
<name>A0A645JAT1_9ZZZZ</name>
<comment type="caution">
    <text evidence="2">The sequence shown here is derived from an EMBL/GenBank/DDBJ whole genome shotgun (WGS) entry which is preliminary data.</text>
</comment>
<feature type="region of interest" description="Disordered" evidence="1">
    <location>
        <begin position="96"/>
        <end position="127"/>
    </location>
</feature>
<dbReference type="AlphaFoldDB" id="A0A645JAT1"/>
<gene>
    <name evidence="2" type="ORF">SDC9_207561</name>
</gene>
<feature type="compositionally biased region" description="Polar residues" evidence="1">
    <location>
        <begin position="1"/>
        <end position="10"/>
    </location>
</feature>
<protein>
    <submittedName>
        <fullName evidence="2">Uncharacterized protein</fullName>
    </submittedName>
</protein>
<sequence>MVNQVGTQFQGLDEPGRGQGGVHQQRHACVVGYLRDGRNVKHVQPRVAHGLAKEQARAGPHGGAPGIQVAGRYEGGFDAEAAQREVQQVVRATVQRRAGHDVPARAHQRGDGQVQRSLATGRGDGAHAAFQRRDALL</sequence>
<proteinExistence type="predicted"/>